<evidence type="ECO:0000256" key="1">
    <source>
        <dbReference type="SAM" id="MobiDB-lite"/>
    </source>
</evidence>
<feature type="region of interest" description="Disordered" evidence="1">
    <location>
        <begin position="1"/>
        <end position="22"/>
    </location>
</feature>
<name>A0A8D8A5V3_CULPI</name>
<dbReference type="AlphaFoldDB" id="A0A8D8A5V3"/>
<feature type="compositionally biased region" description="Basic residues" evidence="1">
    <location>
        <begin position="1"/>
        <end position="18"/>
    </location>
</feature>
<evidence type="ECO:0000313" key="2">
    <source>
        <dbReference type="EMBL" id="CAG6450827.1"/>
    </source>
</evidence>
<organism evidence="2">
    <name type="scientific">Culex pipiens</name>
    <name type="common">House mosquito</name>
    <dbReference type="NCBI Taxonomy" id="7175"/>
    <lineage>
        <taxon>Eukaryota</taxon>
        <taxon>Metazoa</taxon>
        <taxon>Ecdysozoa</taxon>
        <taxon>Arthropoda</taxon>
        <taxon>Hexapoda</taxon>
        <taxon>Insecta</taxon>
        <taxon>Pterygota</taxon>
        <taxon>Neoptera</taxon>
        <taxon>Endopterygota</taxon>
        <taxon>Diptera</taxon>
        <taxon>Nematocera</taxon>
        <taxon>Culicoidea</taxon>
        <taxon>Culicidae</taxon>
        <taxon>Culicinae</taxon>
        <taxon>Culicini</taxon>
        <taxon>Culex</taxon>
        <taxon>Culex</taxon>
    </lineage>
</organism>
<protein>
    <submittedName>
        <fullName evidence="2">(northern house mosquito) hypothetical protein</fullName>
    </submittedName>
</protein>
<sequence length="102" mass="11559">MSLWARSRRAARRSRPSRTKSSGCLRKWTAIVTEKSRWTNLSSAAPRTRASAARLPSSIPSSKVLPASKRAAFSRIDNLIFFSLQCNFNVFNRTQTDSEHFL</sequence>
<reference evidence="2" key="1">
    <citation type="submission" date="2021-05" db="EMBL/GenBank/DDBJ databases">
        <authorList>
            <person name="Alioto T."/>
            <person name="Alioto T."/>
            <person name="Gomez Garrido J."/>
        </authorList>
    </citation>
    <scope>NUCLEOTIDE SEQUENCE</scope>
</reference>
<accession>A0A8D8A5V3</accession>
<dbReference type="EMBL" id="HBUE01017077">
    <property type="protein sequence ID" value="CAG6450827.1"/>
    <property type="molecule type" value="Transcribed_RNA"/>
</dbReference>
<proteinExistence type="predicted"/>